<dbReference type="AlphaFoldDB" id="A0A5B9Q3K9"/>
<dbReference type="KEGG" id="bgok:Pr1d_08480"/>
<proteinExistence type="predicted"/>
<keyword evidence="4" id="KW-1185">Reference proteome</keyword>
<sequence length="172" mass="17539" precursor="true">MRNLFLCCAIAFLFLVSLCSTSQAAMLTADIFLDGLQEDPPVATPGTGTGTATFDTVSGALSVSGTFSDLIGTTTIAHVHGYSAVNVASGVVFGITVDLGVTSGSFSGNGVIPAGNIADVLNGLSYVNIHSTFKSGGEIRGQIMNFVPEPTSILLGVAGLGLLLLRRNRPAC</sequence>
<dbReference type="InterPro" id="IPR010895">
    <property type="entry name" value="CHRD"/>
</dbReference>
<reference evidence="3 4" key="1">
    <citation type="submission" date="2019-08" db="EMBL/GenBank/DDBJ databases">
        <title>Deep-cultivation of Planctomycetes and their phenomic and genomic characterization uncovers novel biology.</title>
        <authorList>
            <person name="Wiegand S."/>
            <person name="Jogler M."/>
            <person name="Boedeker C."/>
            <person name="Pinto D."/>
            <person name="Vollmers J."/>
            <person name="Rivas-Marin E."/>
            <person name="Kohn T."/>
            <person name="Peeters S.H."/>
            <person name="Heuer A."/>
            <person name="Rast P."/>
            <person name="Oberbeckmann S."/>
            <person name="Bunk B."/>
            <person name="Jeske O."/>
            <person name="Meyerdierks A."/>
            <person name="Storesund J.E."/>
            <person name="Kallscheuer N."/>
            <person name="Luecker S."/>
            <person name="Lage O.M."/>
            <person name="Pohl T."/>
            <person name="Merkel B.J."/>
            <person name="Hornburger P."/>
            <person name="Mueller R.-W."/>
            <person name="Bruemmer F."/>
            <person name="Labrenz M."/>
            <person name="Spormann A.M."/>
            <person name="Op den Camp H."/>
            <person name="Overmann J."/>
            <person name="Amann R."/>
            <person name="Jetten M.S.M."/>
            <person name="Mascher T."/>
            <person name="Medema M.H."/>
            <person name="Devos D.P."/>
            <person name="Kaster A.-K."/>
            <person name="Ovreas L."/>
            <person name="Rohde M."/>
            <person name="Galperin M.Y."/>
            <person name="Jogler C."/>
        </authorList>
    </citation>
    <scope>NUCLEOTIDE SEQUENCE [LARGE SCALE GENOMIC DNA]</scope>
    <source>
        <strain evidence="3 4">Pr1d</strain>
    </source>
</reference>
<dbReference type="InterPro" id="IPR013424">
    <property type="entry name" value="Ice-binding_C"/>
</dbReference>
<organism evidence="3 4">
    <name type="scientific">Bythopirellula goksoeyrii</name>
    <dbReference type="NCBI Taxonomy" id="1400387"/>
    <lineage>
        <taxon>Bacteria</taxon>
        <taxon>Pseudomonadati</taxon>
        <taxon>Planctomycetota</taxon>
        <taxon>Planctomycetia</taxon>
        <taxon>Pirellulales</taxon>
        <taxon>Lacipirellulaceae</taxon>
        <taxon>Bythopirellula</taxon>
    </lineage>
</organism>
<dbReference type="RefSeq" id="WP_168205040.1">
    <property type="nucleotide sequence ID" value="NZ_CP042913.1"/>
</dbReference>
<protein>
    <submittedName>
        <fullName evidence="3">CHRD domain protein</fullName>
    </submittedName>
</protein>
<dbReference type="Pfam" id="PF07452">
    <property type="entry name" value="CHRD"/>
    <property type="match status" value="1"/>
</dbReference>
<dbReference type="SMART" id="SM00754">
    <property type="entry name" value="CHRD"/>
    <property type="match status" value="1"/>
</dbReference>
<feature type="chain" id="PRO_5022844825" evidence="1">
    <location>
        <begin position="25"/>
        <end position="172"/>
    </location>
</feature>
<gene>
    <name evidence="3" type="ORF">Pr1d_08480</name>
</gene>
<dbReference type="Proteomes" id="UP000323917">
    <property type="component" value="Chromosome"/>
</dbReference>
<evidence type="ECO:0000256" key="1">
    <source>
        <dbReference type="SAM" id="SignalP"/>
    </source>
</evidence>
<evidence type="ECO:0000313" key="4">
    <source>
        <dbReference type="Proteomes" id="UP000323917"/>
    </source>
</evidence>
<evidence type="ECO:0000259" key="2">
    <source>
        <dbReference type="SMART" id="SM00754"/>
    </source>
</evidence>
<evidence type="ECO:0000313" key="3">
    <source>
        <dbReference type="EMBL" id="QEG33584.1"/>
    </source>
</evidence>
<feature type="domain" description="CHRD" evidence="2">
    <location>
        <begin position="27"/>
        <end position="145"/>
    </location>
</feature>
<name>A0A5B9Q3K9_9BACT</name>
<feature type="signal peptide" evidence="1">
    <location>
        <begin position="1"/>
        <end position="24"/>
    </location>
</feature>
<accession>A0A5B9Q3K9</accession>
<dbReference type="NCBIfam" id="TIGR02595">
    <property type="entry name" value="PEP_CTERM"/>
    <property type="match status" value="1"/>
</dbReference>
<keyword evidence="1" id="KW-0732">Signal</keyword>
<dbReference type="EMBL" id="CP042913">
    <property type="protein sequence ID" value="QEG33584.1"/>
    <property type="molecule type" value="Genomic_DNA"/>
</dbReference>